<accession>A0A3Y1BFH8</accession>
<dbReference type="EMBL" id="CP051284">
    <property type="protein sequence ID" value="QJC08605.1"/>
    <property type="molecule type" value="Genomic_DNA"/>
</dbReference>
<reference evidence="1" key="1">
    <citation type="submission" date="2020-04" db="EMBL/GenBank/DDBJ databases">
        <title>Closed genome sequences and antimicrobial resistance profile of eight wild bird Salmonella strains obtained with MinIon and MiSeq sequencing.</title>
        <authorList>
            <person name="Naushad S."/>
            <person name="Duceppe M.-O."/>
            <person name="Dupras A.A."/>
            <person name="Gao R."/>
            <person name="Ogunremi D."/>
        </authorList>
    </citation>
    <scope>NUCLEOTIDE SEQUENCE</scope>
    <source>
        <strain evidence="1">OLF-FSR1_WB_Gull_ST-29</strain>
        <strain evidence="2">OLF-FSR1_WB_Gull_ST-32</strain>
    </source>
</reference>
<dbReference type="EMBL" id="CP051286">
    <property type="protein sequence ID" value="QJB88889.1"/>
    <property type="molecule type" value="Genomic_DNA"/>
</dbReference>
<protein>
    <submittedName>
        <fullName evidence="1">Tail fiber assembly protein</fullName>
    </submittedName>
</protein>
<dbReference type="Pfam" id="PF02413">
    <property type="entry name" value="Caudo_TAP"/>
    <property type="match status" value="1"/>
</dbReference>
<organism evidence="1">
    <name type="scientific">Salmonella typhimurium</name>
    <dbReference type="NCBI Taxonomy" id="90371"/>
    <lineage>
        <taxon>Bacteria</taxon>
        <taxon>Pseudomonadati</taxon>
        <taxon>Pseudomonadota</taxon>
        <taxon>Gammaproteobacteria</taxon>
        <taxon>Enterobacterales</taxon>
        <taxon>Enterobacteriaceae</taxon>
        <taxon>Salmonella</taxon>
    </lineage>
</organism>
<sequence>MENTIYFSASTCGFYDSRVMSDYLLRGTLPDDAIEMTEKEKTLYYMVSAPAGKTLGSKDNRPAWVTIPPPTKEMLLFATEQEKKRRIDDANNFISAKQWPGKAALGRLKGDELARYNEWLDYLDVLDAVDTAMAPDIEWPVKPE</sequence>
<gene>
    <name evidence="1" type="ORF">G4F88_20685</name>
    <name evidence="2" type="ORF">G4F89_03365</name>
</gene>
<dbReference type="PANTHER" id="PTHR34413">
    <property type="entry name" value="PROPHAGE TAIL FIBER ASSEMBLY PROTEIN HOMOLOG TFAE-RELATED-RELATED"/>
    <property type="match status" value="1"/>
</dbReference>
<dbReference type="InterPro" id="IPR051220">
    <property type="entry name" value="TFA_Chaperone"/>
</dbReference>
<dbReference type="PANTHER" id="PTHR34413:SF1">
    <property type="entry name" value="CYTOPLASMIC PROTEIN"/>
    <property type="match status" value="1"/>
</dbReference>
<proteinExistence type="predicted"/>
<evidence type="ECO:0000313" key="2">
    <source>
        <dbReference type="EMBL" id="QJC08605.1"/>
    </source>
</evidence>
<dbReference type="RefSeq" id="WP_078164351.1">
    <property type="nucleotide sequence ID" value="NZ_CABVPF010000001.1"/>
</dbReference>
<evidence type="ECO:0000313" key="1">
    <source>
        <dbReference type="EMBL" id="QJB88889.1"/>
    </source>
</evidence>
<name>A0A3Y1BFH8_SALTM</name>
<dbReference type="InterPro" id="IPR003458">
    <property type="entry name" value="Phage_T4_Gp38_tail_assem"/>
</dbReference>
<dbReference type="AlphaFoldDB" id="A0A3Y1BFH8"/>